<dbReference type="CDD" id="cd08561">
    <property type="entry name" value="GDPD_cytoplasmic_ScUgpQ2_like"/>
    <property type="match status" value="1"/>
</dbReference>
<dbReference type="Gene3D" id="3.20.20.190">
    <property type="entry name" value="Phosphatidylinositol (PI) phosphodiesterase"/>
    <property type="match status" value="1"/>
</dbReference>
<proteinExistence type="predicted"/>
<dbReference type="Proteomes" id="UP000243605">
    <property type="component" value="Unassembled WGS sequence"/>
</dbReference>
<evidence type="ECO:0000313" key="4">
    <source>
        <dbReference type="Proteomes" id="UP000243605"/>
    </source>
</evidence>
<protein>
    <submittedName>
        <fullName evidence="3">Glycerophosphoryl diester phosphodiesterase</fullName>
    </submittedName>
</protein>
<dbReference type="GO" id="GO:0008081">
    <property type="term" value="F:phosphoric diester hydrolase activity"/>
    <property type="evidence" value="ECO:0007669"/>
    <property type="project" value="InterPro"/>
</dbReference>
<dbReference type="Pfam" id="PF03009">
    <property type="entry name" value="GDPD"/>
    <property type="match status" value="1"/>
</dbReference>
<sequence length="302" mass="34363">MKALRNFIVFLTIVYTAFNVFTRLRSDVRIKPLRPYFKHRGPYIFAHRGGAGEAPEHTMAAFNNADAAGVSGFEIDIRLTKDLEIVVMHDLYVDRTSNGSGKVSDLTLEELRELDFGYHFKDANGNYIFRDVDTAKIVTLRELIETFPNQLINIDIKDDPDTIAGKLVPKILSDLIKEFGAEERILVTSFYGNQIQRFKLHARNKVATGAGVEEVRRGYFLYLFGLGHLYHPNTTTYQIPVNFGPLRLDNAHFIQYLTNLNVVVGYWTINDLDEIERLINNGAHTIVTDFPGLAEHVKKTIN</sequence>
<dbReference type="OrthoDB" id="384721at2"/>
<reference evidence="3 4" key="1">
    <citation type="submission" date="2016-10" db="EMBL/GenBank/DDBJ databases">
        <authorList>
            <person name="Varghese N."/>
            <person name="Submissions S."/>
        </authorList>
    </citation>
    <scope>NUCLEOTIDE SEQUENCE [LARGE SCALE GENOMIC DNA]</scope>
    <source>
        <strain evidence="3 4">IBRC-M10081</strain>
    </source>
</reference>
<dbReference type="GO" id="GO:0006629">
    <property type="term" value="P:lipid metabolic process"/>
    <property type="evidence" value="ECO:0007669"/>
    <property type="project" value="InterPro"/>
</dbReference>
<dbReference type="PROSITE" id="PS51704">
    <property type="entry name" value="GP_PDE"/>
    <property type="match status" value="1"/>
</dbReference>
<keyword evidence="4" id="KW-1185">Reference proteome</keyword>
<feature type="domain" description="GP-PDE" evidence="2">
    <location>
        <begin position="42"/>
        <end position="298"/>
    </location>
</feature>
<dbReference type="InterPro" id="IPR017946">
    <property type="entry name" value="PLC-like_Pdiesterase_TIM-brl"/>
</dbReference>
<evidence type="ECO:0000256" key="1">
    <source>
        <dbReference type="SAM" id="Phobius"/>
    </source>
</evidence>
<name>A0A662Z1M7_9STAP</name>
<evidence type="ECO:0000313" key="3">
    <source>
        <dbReference type="EMBL" id="SEV80452.1"/>
    </source>
</evidence>
<dbReference type="PANTHER" id="PTHR46211:SF1">
    <property type="entry name" value="GLYCEROPHOSPHODIESTER PHOSPHODIESTERASE, CYTOPLASMIC"/>
    <property type="match status" value="1"/>
</dbReference>
<dbReference type="EMBL" id="FOIT01000001">
    <property type="protein sequence ID" value="SEV80452.1"/>
    <property type="molecule type" value="Genomic_DNA"/>
</dbReference>
<accession>A0A662Z1M7</accession>
<evidence type="ECO:0000259" key="2">
    <source>
        <dbReference type="PROSITE" id="PS51704"/>
    </source>
</evidence>
<dbReference type="RefSeq" id="WP_091472686.1">
    <property type="nucleotide sequence ID" value="NZ_FOIT01000001.1"/>
</dbReference>
<organism evidence="3 4">
    <name type="scientific">Aliicoccus persicus</name>
    <dbReference type="NCBI Taxonomy" id="930138"/>
    <lineage>
        <taxon>Bacteria</taxon>
        <taxon>Bacillati</taxon>
        <taxon>Bacillota</taxon>
        <taxon>Bacilli</taxon>
        <taxon>Bacillales</taxon>
        <taxon>Staphylococcaceae</taxon>
        <taxon>Aliicoccus</taxon>
    </lineage>
</organism>
<dbReference type="SUPFAM" id="SSF51695">
    <property type="entry name" value="PLC-like phosphodiesterases"/>
    <property type="match status" value="1"/>
</dbReference>
<feature type="transmembrane region" description="Helical" evidence="1">
    <location>
        <begin position="6"/>
        <end position="24"/>
    </location>
</feature>
<keyword evidence="1" id="KW-1133">Transmembrane helix</keyword>
<gene>
    <name evidence="3" type="ORF">SAMN05192557_0086</name>
</gene>
<dbReference type="AlphaFoldDB" id="A0A662Z1M7"/>
<dbReference type="InterPro" id="IPR030395">
    <property type="entry name" value="GP_PDE_dom"/>
</dbReference>
<keyword evidence="1" id="KW-0472">Membrane</keyword>
<keyword evidence="1" id="KW-0812">Transmembrane</keyword>
<dbReference type="PANTHER" id="PTHR46211">
    <property type="entry name" value="GLYCEROPHOSPHORYL DIESTER PHOSPHODIESTERASE"/>
    <property type="match status" value="1"/>
</dbReference>